<evidence type="ECO:0000256" key="4">
    <source>
        <dbReference type="ARBA" id="ARBA00022692"/>
    </source>
</evidence>
<keyword evidence="6 12" id="KW-1133">Transmembrane helix</keyword>
<evidence type="ECO:0000256" key="2">
    <source>
        <dbReference type="ARBA" id="ARBA00009476"/>
    </source>
</evidence>
<dbReference type="InterPro" id="IPR046342">
    <property type="entry name" value="CBS_dom_sf"/>
</dbReference>
<dbReference type="InterPro" id="IPR000644">
    <property type="entry name" value="CBS_dom"/>
</dbReference>
<dbReference type="PRINTS" id="PR00762">
    <property type="entry name" value="CLCHANNEL"/>
</dbReference>
<feature type="transmembrane region" description="Helical" evidence="12">
    <location>
        <begin position="384"/>
        <end position="407"/>
    </location>
</feature>
<feature type="transmembrane region" description="Helical" evidence="12">
    <location>
        <begin position="206"/>
        <end position="227"/>
    </location>
</feature>
<keyword evidence="16" id="KW-1185">Reference proteome</keyword>
<proteinExistence type="inferred from homology"/>
<dbReference type="PROSITE" id="PS51371">
    <property type="entry name" value="CBS"/>
    <property type="match status" value="1"/>
</dbReference>
<evidence type="ECO:0000313" key="15">
    <source>
        <dbReference type="EMBL" id="OAE18351.1"/>
    </source>
</evidence>
<evidence type="ECO:0000256" key="11">
    <source>
        <dbReference type="PROSITE-ProRule" id="PRU00703"/>
    </source>
</evidence>
<keyword evidence="5" id="KW-0677">Repeat</keyword>
<evidence type="ECO:0000313" key="16">
    <source>
        <dbReference type="Proteomes" id="UP000077202"/>
    </source>
</evidence>
<feature type="transmembrane region" description="Helical" evidence="12">
    <location>
        <begin position="646"/>
        <end position="667"/>
    </location>
</feature>
<dbReference type="SUPFAM" id="SSF54631">
    <property type="entry name" value="CBS-domain pair"/>
    <property type="match status" value="1"/>
</dbReference>
<feature type="transmembrane region" description="Helical" evidence="12">
    <location>
        <begin position="582"/>
        <end position="604"/>
    </location>
</feature>
<keyword evidence="7 12" id="KW-0406">Ion transport</keyword>
<evidence type="ECO:0000256" key="5">
    <source>
        <dbReference type="ARBA" id="ARBA00022737"/>
    </source>
</evidence>
<comment type="caution">
    <text evidence="15">The sequence shown here is derived from an EMBL/GenBank/DDBJ whole genome shotgun (WGS) entry which is preliminary data.</text>
</comment>
<comment type="similarity">
    <text evidence="2 12">Belongs to the chloride channel (TC 2.A.49) family.</text>
</comment>
<evidence type="ECO:0000256" key="9">
    <source>
        <dbReference type="ARBA" id="ARBA00023136"/>
    </source>
</evidence>
<accession>A0A176VDF4</accession>
<protein>
    <recommendedName>
        <fullName evidence="12">Chloride channel protein</fullName>
    </recommendedName>
</protein>
<feature type="transmembrane region" description="Helical" evidence="12">
    <location>
        <begin position="248"/>
        <end position="269"/>
    </location>
</feature>
<dbReference type="SMART" id="SM00116">
    <property type="entry name" value="CBS"/>
    <property type="match status" value="2"/>
</dbReference>
<dbReference type="Pfam" id="PF00571">
    <property type="entry name" value="CBS"/>
    <property type="match status" value="1"/>
</dbReference>
<feature type="transmembrane region" description="Helical" evidence="12">
    <location>
        <begin position="674"/>
        <end position="691"/>
    </location>
</feature>
<evidence type="ECO:0000256" key="3">
    <source>
        <dbReference type="ARBA" id="ARBA00022448"/>
    </source>
</evidence>
<dbReference type="SUPFAM" id="SSF81340">
    <property type="entry name" value="Clc chloride channel"/>
    <property type="match status" value="1"/>
</dbReference>
<feature type="transmembrane region" description="Helical" evidence="12">
    <location>
        <begin position="419"/>
        <end position="437"/>
    </location>
</feature>
<dbReference type="InterPro" id="IPR051280">
    <property type="entry name" value="Cl-channel/antiporter"/>
</dbReference>
<evidence type="ECO:0000256" key="1">
    <source>
        <dbReference type="ARBA" id="ARBA00004141"/>
    </source>
</evidence>
<evidence type="ECO:0000256" key="10">
    <source>
        <dbReference type="ARBA" id="ARBA00023214"/>
    </source>
</evidence>
<evidence type="ECO:0000259" key="14">
    <source>
        <dbReference type="PROSITE" id="PS51371"/>
    </source>
</evidence>
<dbReference type="PANTHER" id="PTHR11689">
    <property type="entry name" value="CHLORIDE CHANNEL PROTEIN CLC FAMILY MEMBER"/>
    <property type="match status" value="1"/>
</dbReference>
<evidence type="ECO:0000256" key="8">
    <source>
        <dbReference type="ARBA" id="ARBA00023122"/>
    </source>
</evidence>
<feature type="transmembrane region" description="Helical" evidence="12">
    <location>
        <begin position="275"/>
        <end position="294"/>
    </location>
</feature>
<feature type="transmembrane region" description="Helical" evidence="12">
    <location>
        <begin position="464"/>
        <end position="487"/>
    </location>
</feature>
<dbReference type="Gene3D" id="3.10.580.10">
    <property type="entry name" value="CBS-domain"/>
    <property type="match status" value="1"/>
</dbReference>
<gene>
    <name evidence="15" type="ORF">AXG93_2727s1170</name>
</gene>
<dbReference type="InterPro" id="IPR014743">
    <property type="entry name" value="Cl-channel_core"/>
</dbReference>
<feature type="transmembrane region" description="Helical" evidence="12">
    <location>
        <begin position="499"/>
        <end position="522"/>
    </location>
</feature>
<keyword evidence="4 12" id="KW-0812">Transmembrane</keyword>
<evidence type="ECO:0000256" key="12">
    <source>
        <dbReference type="RuleBase" id="RU361221"/>
    </source>
</evidence>
<evidence type="ECO:0000256" key="13">
    <source>
        <dbReference type="SAM" id="MobiDB-lite"/>
    </source>
</evidence>
<keyword evidence="8 11" id="KW-0129">CBS domain</keyword>
<evidence type="ECO:0000256" key="7">
    <source>
        <dbReference type="ARBA" id="ARBA00023065"/>
    </source>
</evidence>
<dbReference type="EMBL" id="LVLJ01004076">
    <property type="protein sequence ID" value="OAE18351.1"/>
    <property type="molecule type" value="Genomic_DNA"/>
</dbReference>
<keyword evidence="10 12" id="KW-0868">Chloride</keyword>
<organism evidence="15 16">
    <name type="scientific">Marchantia polymorpha subsp. ruderalis</name>
    <dbReference type="NCBI Taxonomy" id="1480154"/>
    <lineage>
        <taxon>Eukaryota</taxon>
        <taxon>Viridiplantae</taxon>
        <taxon>Streptophyta</taxon>
        <taxon>Embryophyta</taxon>
        <taxon>Marchantiophyta</taxon>
        <taxon>Marchantiopsida</taxon>
        <taxon>Marchantiidae</taxon>
        <taxon>Marchantiales</taxon>
        <taxon>Marchantiaceae</taxon>
        <taxon>Marchantia</taxon>
    </lineage>
</organism>
<comment type="subcellular location">
    <subcellularLocation>
        <location evidence="1 12">Membrane</location>
        <topology evidence="1 12">Multi-pass membrane protein</topology>
    </subcellularLocation>
</comment>
<dbReference type="InterPro" id="IPR001807">
    <property type="entry name" value="ClC"/>
</dbReference>
<keyword evidence="9 12" id="KW-0472">Membrane</keyword>
<dbReference type="GO" id="GO:0005254">
    <property type="term" value="F:chloride channel activity"/>
    <property type="evidence" value="ECO:0007669"/>
    <property type="project" value="UniProtKB-UniRule"/>
</dbReference>
<feature type="transmembrane region" description="Helical" evidence="12">
    <location>
        <begin position="611"/>
        <end position="634"/>
    </location>
</feature>
<feature type="region of interest" description="Disordered" evidence="13">
    <location>
        <begin position="960"/>
        <end position="979"/>
    </location>
</feature>
<feature type="domain" description="CBS" evidence="14">
    <location>
        <begin position="903"/>
        <end position="960"/>
    </location>
</feature>
<dbReference type="GO" id="GO:0016020">
    <property type="term" value="C:membrane"/>
    <property type="evidence" value="ECO:0007669"/>
    <property type="project" value="UniProtKB-SubCell"/>
</dbReference>
<sequence length="979" mass="107551">MDVHARDDRTPHALGPLPLLDLRGSMSPLAPEPGERFVCLWRALRCSACAGRPSPPKDRGLQEPARRFFTSAAAAAAPSAKRKAKSEVSDHCSCPEVQPRRSWTALERQRASVGSAGGSGLAYMSLRIAAEGIQELALSSTGMDMNGELEQPLLQDTTAESVLDGHRREEIWVESLDYDPIHSLVFSQQKKIQQQRHLYGFTGVTLAKWLITITIGFLVGTVAYVIASHQELVTTAKKRGIMMALNNGYGLWTAFAGYCLFGITVVTFASCLVIFWTPAAAGGGVTLVMAYLNGNDVPDFFRLNTLFAKVIGTLCTVSSGLPIGQEGPMVHIGGAIASSLTWMQGYVPRRRKNGTHQQSGSFFGKLKPKFFVFDFHNDYDRREFISAGAAAGLAAAFGSPIGGVLFALEEASSFWSKKVMWRSLLCTSVATLVLSWLHEKEFSFALPGTMSFHNLQPEFVLGDLPLFVITSAAAGALGSLVNALHAWLARIRPPSDKKLARLAEAILVTFVIIVMMFVLAHLGGTCHFVPEGTDEEEFWFQYTCPNPVDGRAYYNDLASLYLAVPRQSIQKLFRLGKDAVPAFAKMTLGIHCVSWIIIFSLAYGIATPGGIFLPCMVVGSSCGALLGMFFKILFPNVDVQPGLHALIGATAMLGSMFRTSISVIVIVVEGTGGVDFILPLILAVVISNWVAHHLHHESAYEIDLGNIGSITFLHNEPTHAMIPITAADIMSENVECFPEIVTVKTVVEVLKRTRHNGFPVLRYSTSSPQADGPRTQGTFVGLVLRHQLLLLLEQRAWITVESPDDTIPIIPGPENCIITNDIWKIEHAMRVYHHCHNPHRRYLTSRAEELEMLDITEPETTSLESTQVQVQNGESVPQENGQRSPEATNARKEERALDLRPFMNRAPLTVRAECSAQRVFVIFRTLGLRHLCVTDAYNRVIGMITRKDIANAQKRTHFAQAQDDLESKGANAESMYHLP</sequence>
<dbReference type="Pfam" id="PF00654">
    <property type="entry name" value="Voltage_CLC"/>
    <property type="match status" value="1"/>
</dbReference>
<dbReference type="Proteomes" id="UP000077202">
    <property type="component" value="Unassembled WGS sequence"/>
</dbReference>
<name>A0A176VDF4_MARPO</name>
<keyword evidence="3 12" id="KW-0813">Transport</keyword>
<dbReference type="Gene3D" id="1.10.3080.10">
    <property type="entry name" value="Clc chloride channel"/>
    <property type="match status" value="1"/>
</dbReference>
<dbReference type="AlphaFoldDB" id="A0A176VDF4"/>
<feature type="compositionally biased region" description="Polar residues" evidence="13">
    <location>
        <begin position="858"/>
        <end position="887"/>
    </location>
</feature>
<feature type="region of interest" description="Disordered" evidence="13">
    <location>
        <begin position="858"/>
        <end position="893"/>
    </location>
</feature>
<dbReference type="PANTHER" id="PTHR11689:SF161">
    <property type="entry name" value="CHLORIDE CHANNEL PROTEIN"/>
    <property type="match status" value="1"/>
</dbReference>
<evidence type="ECO:0000256" key="6">
    <source>
        <dbReference type="ARBA" id="ARBA00022989"/>
    </source>
</evidence>
<reference evidence="15" key="1">
    <citation type="submission" date="2016-03" db="EMBL/GenBank/DDBJ databases">
        <title>Mechanisms controlling the formation of the plant cell surface in tip-growing cells are functionally conserved among land plants.</title>
        <authorList>
            <person name="Honkanen S."/>
            <person name="Jones V.A."/>
            <person name="Morieri G."/>
            <person name="Champion C."/>
            <person name="Hetherington A.J."/>
            <person name="Kelly S."/>
            <person name="Saint-Marcoux D."/>
            <person name="Proust H."/>
            <person name="Prescott H."/>
            <person name="Dolan L."/>
        </authorList>
    </citation>
    <scope>NUCLEOTIDE SEQUENCE [LARGE SCALE GENOMIC DNA]</scope>
    <source>
        <tissue evidence="15">Whole gametophyte</tissue>
    </source>
</reference>